<keyword evidence="7" id="KW-1185">Reference proteome</keyword>
<dbReference type="InterPro" id="IPR011049">
    <property type="entry name" value="Serralysin-like_metalloprot_C"/>
</dbReference>
<comment type="subcellular location">
    <subcellularLocation>
        <location evidence="2">Secreted</location>
    </subcellularLocation>
</comment>
<gene>
    <name evidence="6" type="ORF">HV823_04285</name>
</gene>
<dbReference type="PROSITE" id="PS00330">
    <property type="entry name" value="HEMOLYSIN_CALCIUM"/>
    <property type="match status" value="4"/>
</dbReference>
<comment type="caution">
    <text evidence="6">The sequence shown here is derived from an EMBL/GenBank/DDBJ whole genome shotgun (WGS) entry which is preliminary data.</text>
</comment>
<dbReference type="InterPro" id="IPR001343">
    <property type="entry name" value="Hemolysn_Ca-bd"/>
</dbReference>
<dbReference type="Gene3D" id="2.150.10.10">
    <property type="entry name" value="Serralysin-like metalloprotease, C-terminal"/>
    <property type="match status" value="2"/>
</dbReference>
<evidence type="ECO:0000256" key="3">
    <source>
        <dbReference type="ARBA" id="ARBA00022525"/>
    </source>
</evidence>
<dbReference type="PRINTS" id="PR00313">
    <property type="entry name" value="CABNDNGRPT"/>
</dbReference>
<evidence type="ECO:0000259" key="5">
    <source>
        <dbReference type="Pfam" id="PF08548"/>
    </source>
</evidence>
<dbReference type="PANTHER" id="PTHR38340:SF1">
    <property type="entry name" value="S-LAYER PROTEIN"/>
    <property type="match status" value="1"/>
</dbReference>
<reference evidence="6 7" key="1">
    <citation type="submission" date="2020-06" db="EMBL/GenBank/DDBJ databases">
        <title>Rhizobium sp.nov. isolated from the tomato plant.</title>
        <authorList>
            <person name="Thin K.K."/>
            <person name="Zhang X."/>
            <person name="He S."/>
        </authorList>
    </citation>
    <scope>NUCLEOTIDE SEQUENCE [LARGE SCALE GENOMIC DNA]</scope>
    <source>
        <strain evidence="6 7">DBTS2</strain>
    </source>
</reference>
<keyword evidence="4" id="KW-0677">Repeat</keyword>
<dbReference type="SUPFAM" id="SSF51120">
    <property type="entry name" value="beta-Roll"/>
    <property type="match status" value="1"/>
</dbReference>
<sequence length="399" mass="43456">MVNIYVNKGFPFGLHRFQMFGGLFSPYVDHALGKNSFRSHDYWGEYKTFDIKGTGFRYTESGNKFKSGTITDIVVFDPNGKVNSSLSVSPSEKLFSIKGLSLKSKELVKFIDNENVYQYGKYDKYYVIFEKNVFKGRDLFRGGNLADEVNLQDGDDVAYGYGGDDILSASSGRDILYGGDGNDQLDGGAGKDFAYGGKGDDTLLLGPGNDVGYGGSGADGLNGQHGNDRLYGDRGNDLLEGHNGNDTLYGGSGSDTLRGDRGNDKLVGGTGADSLVGGEGRDTFIFTSVKDSFYSKKLAHKFLLIDKNGDQLQGFDWIEDFSKGDKIDLRAIDANIHTPKNNKFTWIGESEFSGAAGELRFQGYHGPGILFEGDTNGDKIADIAVALRGYKPVVEDFFL</sequence>
<evidence type="ECO:0000313" key="7">
    <source>
        <dbReference type="Proteomes" id="UP000659172"/>
    </source>
</evidence>
<dbReference type="RefSeq" id="WP_176948490.1">
    <property type="nucleotide sequence ID" value="NZ_JABXYK010000002.1"/>
</dbReference>
<dbReference type="Pfam" id="PF00353">
    <property type="entry name" value="HemolysinCabind"/>
    <property type="match status" value="2"/>
</dbReference>
<keyword evidence="3" id="KW-0964">Secreted</keyword>
<dbReference type="InterPro" id="IPR018511">
    <property type="entry name" value="Hemolysin-typ_Ca-bd_CS"/>
</dbReference>
<evidence type="ECO:0000256" key="4">
    <source>
        <dbReference type="ARBA" id="ARBA00022737"/>
    </source>
</evidence>
<feature type="domain" description="Peptidase M10 serralysin C-terminal" evidence="5">
    <location>
        <begin position="266"/>
        <end position="397"/>
    </location>
</feature>
<dbReference type="PANTHER" id="PTHR38340">
    <property type="entry name" value="S-LAYER PROTEIN"/>
    <property type="match status" value="1"/>
</dbReference>
<dbReference type="Pfam" id="PF08548">
    <property type="entry name" value="Peptidase_M10_C"/>
    <property type="match status" value="1"/>
</dbReference>
<comment type="cofactor">
    <cofactor evidence="1">
        <name>Ca(2+)</name>
        <dbReference type="ChEBI" id="CHEBI:29108"/>
    </cofactor>
</comment>
<organism evidence="6 7">
    <name type="scientific">Mycoplana rhizolycopersici</name>
    <dbReference type="NCBI Taxonomy" id="2746702"/>
    <lineage>
        <taxon>Bacteria</taxon>
        <taxon>Pseudomonadati</taxon>
        <taxon>Pseudomonadota</taxon>
        <taxon>Alphaproteobacteria</taxon>
        <taxon>Hyphomicrobiales</taxon>
        <taxon>Rhizobiaceae</taxon>
        <taxon>Mycoplana</taxon>
    </lineage>
</organism>
<evidence type="ECO:0000256" key="2">
    <source>
        <dbReference type="ARBA" id="ARBA00004613"/>
    </source>
</evidence>
<dbReference type="Proteomes" id="UP000659172">
    <property type="component" value="Unassembled WGS sequence"/>
</dbReference>
<proteinExistence type="predicted"/>
<evidence type="ECO:0000313" key="6">
    <source>
        <dbReference type="EMBL" id="NVP54473.1"/>
    </source>
</evidence>
<dbReference type="InterPro" id="IPR013858">
    <property type="entry name" value="Peptidase_M10B_C"/>
</dbReference>
<dbReference type="InterPro" id="IPR050557">
    <property type="entry name" value="RTX_toxin/Mannuronan_C5-epim"/>
</dbReference>
<protein>
    <recommendedName>
        <fullName evidence="5">Peptidase M10 serralysin C-terminal domain-containing protein</fullName>
    </recommendedName>
</protein>
<name>A0ABX2Q9T2_9HYPH</name>
<dbReference type="EMBL" id="JABXYK010000002">
    <property type="protein sequence ID" value="NVP54473.1"/>
    <property type="molecule type" value="Genomic_DNA"/>
</dbReference>
<accession>A0ABX2Q9T2</accession>
<evidence type="ECO:0000256" key="1">
    <source>
        <dbReference type="ARBA" id="ARBA00001913"/>
    </source>
</evidence>